<dbReference type="AlphaFoldDB" id="A0A1V5ZL05"/>
<accession>A0A1V5ZL05</accession>
<name>A0A1V5ZL05_9BACT</name>
<comment type="caution">
    <text evidence="1">The sequence shown here is derived from an EMBL/GenBank/DDBJ whole genome shotgun (WGS) entry which is preliminary data.</text>
</comment>
<dbReference type="Proteomes" id="UP000485621">
    <property type="component" value="Unassembled WGS sequence"/>
</dbReference>
<protein>
    <submittedName>
        <fullName evidence="1">Uncharacterized protein</fullName>
    </submittedName>
</protein>
<organism evidence="1">
    <name type="scientific">candidate division CPR1 bacterium ADurb.Bin160</name>
    <dbReference type="NCBI Taxonomy" id="1852826"/>
    <lineage>
        <taxon>Bacteria</taxon>
        <taxon>candidate division CPR1</taxon>
    </lineage>
</organism>
<sequence>MMKGFYGTIYGQSYLVFKDECEYHNFADDVFETEDFLPPSSFAHNFPQGKNVSLVAQIYPPFLAPLHSLSGTKGLKKSLYPPVAPQYCGAVRGEQLPLIKGDNFSGKGNDENLHSLSEQNCKSKISFIQKIRKGLQKMVVSAYGENKQAGLVL</sequence>
<gene>
    <name evidence="1" type="ORF">BWY04_01267</name>
</gene>
<reference evidence="1" key="1">
    <citation type="submission" date="2017-02" db="EMBL/GenBank/DDBJ databases">
        <title>Delving into the versatile metabolic prowess of the omnipresent phylum Bacteroidetes.</title>
        <authorList>
            <person name="Nobu M.K."/>
            <person name="Mei R."/>
            <person name="Narihiro T."/>
            <person name="Kuroda K."/>
            <person name="Liu W.-T."/>
        </authorList>
    </citation>
    <scope>NUCLEOTIDE SEQUENCE</scope>
    <source>
        <strain evidence="1">ADurb.Bin160</strain>
    </source>
</reference>
<proteinExistence type="predicted"/>
<evidence type="ECO:0000313" key="1">
    <source>
        <dbReference type="EMBL" id="OQB40634.1"/>
    </source>
</evidence>
<dbReference type="EMBL" id="MWDB01000037">
    <property type="protein sequence ID" value="OQB40634.1"/>
    <property type="molecule type" value="Genomic_DNA"/>
</dbReference>